<keyword evidence="3" id="KW-1185">Reference proteome</keyword>
<evidence type="ECO:0000256" key="1">
    <source>
        <dbReference type="SAM" id="MobiDB-lite"/>
    </source>
</evidence>
<evidence type="ECO:0000313" key="3">
    <source>
        <dbReference type="Proteomes" id="UP001164929"/>
    </source>
</evidence>
<name>A0AAD6WCL2_9ROSI</name>
<accession>A0AAD6WCL2</accession>
<feature type="region of interest" description="Disordered" evidence="1">
    <location>
        <begin position="12"/>
        <end position="35"/>
    </location>
</feature>
<proteinExistence type="predicted"/>
<evidence type="ECO:0000313" key="2">
    <source>
        <dbReference type="EMBL" id="KAJ7007820.1"/>
    </source>
</evidence>
<dbReference type="EMBL" id="JAQIZT010000002">
    <property type="protein sequence ID" value="KAJ7007820.1"/>
    <property type="molecule type" value="Genomic_DNA"/>
</dbReference>
<protein>
    <submittedName>
        <fullName evidence="2">Uncharacterized protein</fullName>
    </submittedName>
</protein>
<sequence>MTSITDYNYKAKIESGSTAGQRPCPPSRRSYVTPRKAETDFEKITLNPNLKRAKQYCLNQYTHLPAEVERHEKEGLVHVIGHKMLLRQQSHKQQMTVLGASAQVPLCSAGWIWPLQKQLPGHK</sequence>
<comment type="caution">
    <text evidence="2">The sequence shown here is derived from an EMBL/GenBank/DDBJ whole genome shotgun (WGS) entry which is preliminary data.</text>
</comment>
<dbReference type="AlphaFoldDB" id="A0AAD6WCL2"/>
<dbReference type="Proteomes" id="UP001164929">
    <property type="component" value="Chromosome 2"/>
</dbReference>
<gene>
    <name evidence="2" type="ORF">NC653_006758</name>
</gene>
<reference evidence="2" key="1">
    <citation type="journal article" date="2023" name="Mol. Ecol. Resour.">
        <title>Chromosome-level genome assembly of a triploid poplar Populus alba 'Berolinensis'.</title>
        <authorList>
            <person name="Chen S."/>
            <person name="Yu Y."/>
            <person name="Wang X."/>
            <person name="Wang S."/>
            <person name="Zhang T."/>
            <person name="Zhou Y."/>
            <person name="He R."/>
            <person name="Meng N."/>
            <person name="Wang Y."/>
            <person name="Liu W."/>
            <person name="Liu Z."/>
            <person name="Liu J."/>
            <person name="Guo Q."/>
            <person name="Huang H."/>
            <person name="Sederoff R.R."/>
            <person name="Wang G."/>
            <person name="Qu G."/>
            <person name="Chen S."/>
        </authorList>
    </citation>
    <scope>NUCLEOTIDE SEQUENCE</scope>
    <source>
        <strain evidence="2">SC-2020</strain>
    </source>
</reference>
<organism evidence="2 3">
    <name type="scientific">Populus alba x Populus x berolinensis</name>
    <dbReference type="NCBI Taxonomy" id="444605"/>
    <lineage>
        <taxon>Eukaryota</taxon>
        <taxon>Viridiplantae</taxon>
        <taxon>Streptophyta</taxon>
        <taxon>Embryophyta</taxon>
        <taxon>Tracheophyta</taxon>
        <taxon>Spermatophyta</taxon>
        <taxon>Magnoliopsida</taxon>
        <taxon>eudicotyledons</taxon>
        <taxon>Gunneridae</taxon>
        <taxon>Pentapetalae</taxon>
        <taxon>rosids</taxon>
        <taxon>fabids</taxon>
        <taxon>Malpighiales</taxon>
        <taxon>Salicaceae</taxon>
        <taxon>Saliceae</taxon>
        <taxon>Populus</taxon>
    </lineage>
</organism>